<sequence>MKGILKNGYTLLDLDWALAEDGKVENIQEDDLITFKFGEEVEILKIINDKSYVSGVAYVILNRDNKSMTVSSIVVDLIDE</sequence>
<reference evidence="1 2" key="1">
    <citation type="submission" date="2017-09" db="EMBL/GenBank/DDBJ databases">
        <title>Large-scale bioinformatics analysis of Bacillus genomes uncovers conserved roles of natural products in bacterial physiology.</title>
        <authorList>
            <consortium name="Agbiome Team Llc"/>
            <person name="Bleich R.M."/>
            <person name="Grubbs K.J."/>
            <person name="Santa Maria K.C."/>
            <person name="Allen S.E."/>
            <person name="Farag S."/>
            <person name="Shank E.A."/>
            <person name="Bowers A."/>
        </authorList>
    </citation>
    <scope>NUCLEOTIDE SEQUENCE [LARGE SCALE GENOMIC DNA]</scope>
    <source>
        <strain evidence="1 2">AFS092789</strain>
    </source>
</reference>
<gene>
    <name evidence="1" type="ORF">CON36_33060</name>
</gene>
<dbReference type="EMBL" id="NVMX01000160">
    <property type="protein sequence ID" value="PDZ94578.1"/>
    <property type="molecule type" value="Genomic_DNA"/>
</dbReference>
<organism evidence="1 2">
    <name type="scientific">Bacillus cereus</name>
    <dbReference type="NCBI Taxonomy" id="1396"/>
    <lineage>
        <taxon>Bacteria</taxon>
        <taxon>Bacillati</taxon>
        <taxon>Bacillota</taxon>
        <taxon>Bacilli</taxon>
        <taxon>Bacillales</taxon>
        <taxon>Bacillaceae</taxon>
        <taxon>Bacillus</taxon>
        <taxon>Bacillus cereus group</taxon>
    </lineage>
</organism>
<name>A0A9X6XVE4_BACCE</name>
<protein>
    <submittedName>
        <fullName evidence="1">Uncharacterized protein</fullName>
    </submittedName>
</protein>
<proteinExistence type="predicted"/>
<evidence type="ECO:0000313" key="1">
    <source>
        <dbReference type="EMBL" id="PDZ94578.1"/>
    </source>
</evidence>
<comment type="caution">
    <text evidence="1">The sequence shown here is derived from an EMBL/GenBank/DDBJ whole genome shotgun (WGS) entry which is preliminary data.</text>
</comment>
<evidence type="ECO:0000313" key="2">
    <source>
        <dbReference type="Proteomes" id="UP000219922"/>
    </source>
</evidence>
<accession>A0A9X6XVE4</accession>
<dbReference type="RefSeq" id="WP_098006888.1">
    <property type="nucleotide sequence ID" value="NZ_NVMX01000160.1"/>
</dbReference>
<dbReference type="Proteomes" id="UP000219922">
    <property type="component" value="Unassembled WGS sequence"/>
</dbReference>
<dbReference type="AlphaFoldDB" id="A0A9X6XVE4"/>